<dbReference type="Proteomes" id="UP000574390">
    <property type="component" value="Unassembled WGS sequence"/>
</dbReference>
<evidence type="ECO:0000256" key="1">
    <source>
        <dbReference type="SAM" id="MobiDB-lite"/>
    </source>
</evidence>
<proteinExistence type="predicted"/>
<dbReference type="EMBL" id="JABANM010004112">
    <property type="protein sequence ID" value="KAF4749747.1"/>
    <property type="molecule type" value="Genomic_DNA"/>
</dbReference>
<gene>
    <name evidence="2" type="primary">YIF1B_1</name>
    <name evidence="2" type="ORF">FOZ62_006173</name>
</gene>
<protein>
    <submittedName>
        <fullName evidence="2">Protein yif1b</fullName>
    </submittedName>
</protein>
<sequence>SWLCFYRMSAQHQQRGVAAPNTRVRQNPFAAQQQQQQQGGGSAGWYQQASPMQTAASAPTSAPAPGGGGGGVTAPWNRVHAPGMETQHAGHPSGPSGSGSSGAESPWGSSTAAGAVPQGMTRTNMGHDPQHHQQSVHSPFGPDGYHQQQKPQQHQEDHQGAQSASSGGGFADQLVGAAFNAAAKTAFGGAQGGQGNSNNDEMVGAVMSQVGQNLYQQAEESGWTKFVPWGFDSTKAI</sequence>
<evidence type="ECO:0000313" key="3">
    <source>
        <dbReference type="Proteomes" id="UP000574390"/>
    </source>
</evidence>
<dbReference type="AlphaFoldDB" id="A0A7J6TYQ7"/>
<accession>A0A7J6TYQ7</accession>
<feature type="compositionally biased region" description="Low complexity" evidence="1">
    <location>
        <begin position="44"/>
        <end position="64"/>
    </location>
</feature>
<evidence type="ECO:0000313" key="2">
    <source>
        <dbReference type="EMBL" id="KAF4749747.1"/>
    </source>
</evidence>
<organism evidence="2 3">
    <name type="scientific">Perkinsus olseni</name>
    <name type="common">Perkinsus atlanticus</name>
    <dbReference type="NCBI Taxonomy" id="32597"/>
    <lineage>
        <taxon>Eukaryota</taxon>
        <taxon>Sar</taxon>
        <taxon>Alveolata</taxon>
        <taxon>Perkinsozoa</taxon>
        <taxon>Perkinsea</taxon>
        <taxon>Perkinsida</taxon>
        <taxon>Perkinsidae</taxon>
        <taxon>Perkinsus</taxon>
    </lineage>
</organism>
<name>A0A7J6TYQ7_PEROL</name>
<feature type="non-terminal residue" evidence="2">
    <location>
        <position position="237"/>
    </location>
</feature>
<feature type="compositionally biased region" description="Low complexity" evidence="1">
    <location>
        <begin position="160"/>
        <end position="169"/>
    </location>
</feature>
<comment type="caution">
    <text evidence="2">The sequence shown here is derived from an EMBL/GenBank/DDBJ whole genome shotgun (WGS) entry which is preliminary data.</text>
</comment>
<feature type="non-terminal residue" evidence="2">
    <location>
        <position position="1"/>
    </location>
</feature>
<feature type="region of interest" description="Disordered" evidence="1">
    <location>
        <begin position="11"/>
        <end position="169"/>
    </location>
</feature>
<feature type="compositionally biased region" description="Low complexity" evidence="1">
    <location>
        <begin position="101"/>
        <end position="110"/>
    </location>
</feature>
<reference evidence="2 3" key="1">
    <citation type="submission" date="2020-04" db="EMBL/GenBank/DDBJ databases">
        <title>Perkinsus olseni comparative genomics.</title>
        <authorList>
            <person name="Bogema D.R."/>
        </authorList>
    </citation>
    <scope>NUCLEOTIDE SEQUENCE [LARGE SCALE GENOMIC DNA]</scope>
    <source>
        <strain evidence="2">ATCC PRA-205</strain>
    </source>
</reference>